<name>A0A2G5SHF5_9PELO</name>
<reference evidence="2" key="1">
    <citation type="submission" date="2017-10" db="EMBL/GenBank/DDBJ databases">
        <title>Rapid genome shrinkage in a self-fertile nematode reveals novel sperm competition proteins.</title>
        <authorList>
            <person name="Yin D."/>
            <person name="Schwarz E.M."/>
            <person name="Thomas C.G."/>
            <person name="Felde R.L."/>
            <person name="Korf I.F."/>
            <person name="Cutter A.D."/>
            <person name="Schartner C.M."/>
            <person name="Ralston E.J."/>
            <person name="Meyer B.J."/>
            <person name="Haag E.S."/>
        </authorList>
    </citation>
    <scope>NUCLEOTIDE SEQUENCE [LARGE SCALE GENOMIC DNA]</scope>
    <source>
        <strain evidence="2">JU1422</strain>
    </source>
</reference>
<evidence type="ECO:0008006" key="3">
    <source>
        <dbReference type="Google" id="ProtNLM"/>
    </source>
</evidence>
<sequence length="201" mass="24061">MNVNQLIVPKNGWITSKNSLKILYGIQIDAIQKNGIWRFNFSDSFFKGREKENGIRFDFGDDFIIAEEEILKFHSKIFSDENSGFLGEFKDFKLLEECMQCAHGVWIEDSKIPEILPIAFNLKLFNVIRYCEHKLIEKLPRGEKIPIEMVLKYRMRHYLGYLLEKEKSKKEIWEFLRKMNLDELDAETMKYFMAKFLYELF</sequence>
<dbReference type="AlphaFoldDB" id="A0A2G5SHF5"/>
<evidence type="ECO:0000313" key="2">
    <source>
        <dbReference type="Proteomes" id="UP000230233"/>
    </source>
</evidence>
<keyword evidence="2" id="KW-1185">Reference proteome</keyword>
<dbReference type="OrthoDB" id="5815083at2759"/>
<dbReference type="EMBL" id="PDUG01000007">
    <property type="protein sequence ID" value="PIC14514.1"/>
    <property type="molecule type" value="Genomic_DNA"/>
</dbReference>
<evidence type="ECO:0000313" key="1">
    <source>
        <dbReference type="EMBL" id="PIC14514.1"/>
    </source>
</evidence>
<protein>
    <recommendedName>
        <fullName evidence="3">BTB domain-containing protein</fullName>
    </recommendedName>
</protein>
<comment type="caution">
    <text evidence="1">The sequence shown here is derived from an EMBL/GenBank/DDBJ whole genome shotgun (WGS) entry which is preliminary data.</text>
</comment>
<accession>A0A2G5SHF5</accession>
<organism evidence="1 2">
    <name type="scientific">Caenorhabditis nigoni</name>
    <dbReference type="NCBI Taxonomy" id="1611254"/>
    <lineage>
        <taxon>Eukaryota</taxon>
        <taxon>Metazoa</taxon>
        <taxon>Ecdysozoa</taxon>
        <taxon>Nematoda</taxon>
        <taxon>Chromadorea</taxon>
        <taxon>Rhabditida</taxon>
        <taxon>Rhabditina</taxon>
        <taxon>Rhabditomorpha</taxon>
        <taxon>Rhabditoidea</taxon>
        <taxon>Rhabditidae</taxon>
        <taxon>Peloderinae</taxon>
        <taxon>Caenorhabditis</taxon>
    </lineage>
</organism>
<dbReference type="Proteomes" id="UP000230233">
    <property type="component" value="Unassembled WGS sequence"/>
</dbReference>
<gene>
    <name evidence="1" type="ORF">B9Z55_026800</name>
</gene>
<proteinExistence type="predicted"/>